<dbReference type="PANTHER" id="PTHR22990">
    <property type="entry name" value="F-BOX ONLY PROTEIN"/>
    <property type="match status" value="1"/>
</dbReference>
<comment type="pathway">
    <text evidence="1">Protein modification; protein ubiquitination.</text>
</comment>
<evidence type="ECO:0000313" key="6">
    <source>
        <dbReference type="EMBL" id="KEO75812.1"/>
    </source>
</evidence>
<dbReference type="InterPro" id="IPR051550">
    <property type="entry name" value="SCF-Subunits/Alg-Epimerases"/>
</dbReference>
<keyword evidence="7" id="KW-1185">Reference proteome</keyword>
<dbReference type="Gene3D" id="2.160.20.10">
    <property type="entry name" value="Single-stranded right-handed beta-helix, Pectin lyase-like"/>
    <property type="match status" value="2"/>
</dbReference>
<protein>
    <submittedName>
        <fullName evidence="6">Nitrous oxide reductase</fullName>
    </submittedName>
</protein>
<reference evidence="6 7" key="1">
    <citation type="submission" date="2014-04" db="EMBL/GenBank/DDBJ databases">
        <title>Characterization and application of a salt tolerant electro-active bacterium.</title>
        <authorList>
            <person name="Yang L."/>
            <person name="Wei S."/>
            <person name="Tay Q.X.M."/>
        </authorList>
    </citation>
    <scope>NUCLEOTIDE SEQUENCE [LARGE SCALE GENOMIC DNA]</scope>
    <source>
        <strain evidence="6 7">LY1</strain>
    </source>
</reference>
<feature type="signal peptide" evidence="4">
    <location>
        <begin position="1"/>
        <end position="20"/>
    </location>
</feature>
<dbReference type="Pfam" id="PF05048">
    <property type="entry name" value="NosD"/>
    <property type="match status" value="1"/>
</dbReference>
<dbReference type="InterPro" id="IPR022441">
    <property type="entry name" value="Para_beta_helix_rpt-2"/>
</dbReference>
<evidence type="ECO:0000259" key="5">
    <source>
        <dbReference type="Pfam" id="PF05048"/>
    </source>
</evidence>
<dbReference type="InterPro" id="IPR007742">
    <property type="entry name" value="NosD_dom"/>
</dbReference>
<dbReference type="InterPro" id="IPR026464">
    <property type="entry name" value="NosD_copper_fam"/>
</dbReference>
<dbReference type="RefSeq" id="WP_035068774.1">
    <property type="nucleotide sequence ID" value="NZ_JMIH01000004.1"/>
</dbReference>
<feature type="domain" description="Periplasmic copper-binding protein NosD beta helix" evidence="5">
    <location>
        <begin position="152"/>
        <end position="344"/>
    </location>
</feature>
<dbReference type="STRING" id="1048983.EL17_22580"/>
<dbReference type="EMBL" id="JMIH01000004">
    <property type="protein sequence ID" value="KEO75812.1"/>
    <property type="molecule type" value="Genomic_DNA"/>
</dbReference>
<dbReference type="PANTHER" id="PTHR22990:SF15">
    <property type="entry name" value="F-BOX ONLY PROTEIN 10"/>
    <property type="match status" value="1"/>
</dbReference>
<evidence type="ECO:0000313" key="7">
    <source>
        <dbReference type="Proteomes" id="UP000027821"/>
    </source>
</evidence>
<evidence type="ECO:0000256" key="4">
    <source>
        <dbReference type="SAM" id="SignalP"/>
    </source>
</evidence>
<proteinExistence type="predicted"/>
<dbReference type="AlphaFoldDB" id="A0A074LPG0"/>
<dbReference type="InterPro" id="IPR006626">
    <property type="entry name" value="PbH1"/>
</dbReference>
<comment type="caution">
    <text evidence="6">The sequence shown here is derived from an EMBL/GenBank/DDBJ whole genome shotgun (WGS) entry which is preliminary data.</text>
</comment>
<dbReference type="Proteomes" id="UP000027821">
    <property type="component" value="Unassembled WGS sequence"/>
</dbReference>
<evidence type="ECO:0000256" key="2">
    <source>
        <dbReference type="ARBA" id="ARBA00022737"/>
    </source>
</evidence>
<dbReference type="SMART" id="SM00710">
    <property type="entry name" value="PbH1"/>
    <property type="match status" value="8"/>
</dbReference>
<dbReference type="OrthoDB" id="9767990at2"/>
<dbReference type="NCBIfam" id="TIGR03804">
    <property type="entry name" value="para_beta_helix"/>
    <property type="match status" value="3"/>
</dbReference>
<dbReference type="InterPro" id="IPR011050">
    <property type="entry name" value="Pectin_lyase_fold/virulence"/>
</dbReference>
<keyword evidence="4" id="KW-0732">Signal</keyword>
<sequence length="417" mass="47123">MKINLYIIFLICLGMASGHAQQISVGLNGQYKSIKQAVEKANAGDTIIINPGIYHENNIIIQKPLTIIGKDYPIIDAGGVGEIFTLAAKNITLKGLFLKNSGMSSVDDLAGIKCLDAHQVRIVDNKFDDTFFAIHLSNTNGALIRGNRLKASAAHEYQLGNGIHLWKCKNARIIDNEIKGHRDGIYFEFVTNSTIKQNLSDGNMRYGLHFMFSHENEYIDNTFRNNGAGVAVMYSHSMKMHRNNFEDNWGTSSYGLLLKDMRDCEISGNKFKKNTIGIYMEGTSRTQFHNNIFRENGWAIKLMASCDDNVFLKNNFIANTFDISTNGKLVLNTIDGNYWDKYQGYDLNKDGIGDIPFHPVNMFSFIVERVPAAMLIWRSFLVQMLDKAEKVIPAITPENLKDNYPTMKPYDLDRKNK</sequence>
<keyword evidence="2" id="KW-0677">Repeat</keyword>
<dbReference type="SUPFAM" id="SSF51126">
    <property type="entry name" value="Pectin lyase-like"/>
    <property type="match status" value="1"/>
</dbReference>
<name>A0A074LPG0_9BACT</name>
<evidence type="ECO:0000256" key="1">
    <source>
        <dbReference type="ARBA" id="ARBA00004906"/>
    </source>
</evidence>
<dbReference type="InterPro" id="IPR012334">
    <property type="entry name" value="Pectin_lyas_fold"/>
</dbReference>
<accession>A0A074LPG0</accession>
<organism evidence="6 7">
    <name type="scientific">Anditalea andensis</name>
    <dbReference type="NCBI Taxonomy" id="1048983"/>
    <lineage>
        <taxon>Bacteria</taxon>
        <taxon>Pseudomonadati</taxon>
        <taxon>Bacteroidota</taxon>
        <taxon>Cytophagia</taxon>
        <taxon>Cytophagales</taxon>
        <taxon>Cytophagaceae</taxon>
        <taxon>Anditalea</taxon>
    </lineage>
</organism>
<dbReference type="NCBIfam" id="TIGR04247">
    <property type="entry name" value="NosD_copper_fam"/>
    <property type="match status" value="1"/>
</dbReference>
<feature type="chain" id="PRO_5001696222" evidence="4">
    <location>
        <begin position="21"/>
        <end position="417"/>
    </location>
</feature>
<evidence type="ECO:0000256" key="3">
    <source>
        <dbReference type="ARBA" id="ARBA00022786"/>
    </source>
</evidence>
<keyword evidence="3" id="KW-0833">Ubl conjugation pathway</keyword>
<gene>
    <name evidence="6" type="ORF">EL17_22580</name>
</gene>
<dbReference type="eggNOG" id="COG3420">
    <property type="taxonomic scope" value="Bacteria"/>
</dbReference>